<dbReference type="AlphaFoldDB" id="L7U5F2"/>
<dbReference type="GO" id="GO:0009253">
    <property type="term" value="P:peptidoglycan catabolic process"/>
    <property type="evidence" value="ECO:0007669"/>
    <property type="project" value="InterPro"/>
</dbReference>
<dbReference type="Pfam" id="PF25275">
    <property type="entry name" value="Golvesin_C"/>
    <property type="match status" value="1"/>
</dbReference>
<feature type="region of interest" description="Disordered" evidence="5">
    <location>
        <begin position="72"/>
        <end position="107"/>
    </location>
</feature>
<keyword evidence="8" id="KW-1185">Reference proteome</keyword>
<evidence type="ECO:0000256" key="2">
    <source>
        <dbReference type="ARBA" id="ARBA00011901"/>
    </source>
</evidence>
<dbReference type="Gene3D" id="2.60.120.260">
    <property type="entry name" value="Galactose-binding domain-like"/>
    <property type="match status" value="1"/>
</dbReference>
<keyword evidence="4" id="KW-0961">Cell wall biogenesis/degradation</keyword>
<organism evidence="7 8">
    <name type="scientific">Myxococcus stipitatus (strain DSM 14675 / JCM 12634 / Mx s8)</name>
    <dbReference type="NCBI Taxonomy" id="1278073"/>
    <lineage>
        <taxon>Bacteria</taxon>
        <taxon>Pseudomonadati</taxon>
        <taxon>Myxococcota</taxon>
        <taxon>Myxococcia</taxon>
        <taxon>Myxococcales</taxon>
        <taxon>Cystobacterineae</taxon>
        <taxon>Myxococcaceae</taxon>
        <taxon>Myxococcus</taxon>
    </lineage>
</organism>
<feature type="compositionally biased region" description="Low complexity" evidence="5">
    <location>
        <begin position="87"/>
        <end position="97"/>
    </location>
</feature>
<accession>L7U5F2</accession>
<dbReference type="InterPro" id="IPR023346">
    <property type="entry name" value="Lysozyme-like_dom_sf"/>
</dbReference>
<dbReference type="Proteomes" id="UP000011131">
    <property type="component" value="Chromosome"/>
</dbReference>
<dbReference type="PANTHER" id="PTHR30417">
    <property type="entry name" value="N-ACETYLMURAMOYL-L-ALANINE AMIDASE AMID"/>
    <property type="match status" value="1"/>
</dbReference>
<dbReference type="GO" id="GO:0071555">
    <property type="term" value="P:cell wall organization"/>
    <property type="evidence" value="ECO:0007669"/>
    <property type="project" value="UniProtKB-KW"/>
</dbReference>
<dbReference type="CDD" id="cd06583">
    <property type="entry name" value="PGRP"/>
    <property type="match status" value="1"/>
</dbReference>
<dbReference type="eggNOG" id="COG0741">
    <property type="taxonomic scope" value="Bacteria"/>
</dbReference>
<evidence type="ECO:0000313" key="8">
    <source>
        <dbReference type="Proteomes" id="UP000011131"/>
    </source>
</evidence>
<dbReference type="EMBL" id="CP004025">
    <property type="protein sequence ID" value="AGC41719.1"/>
    <property type="molecule type" value="Genomic_DNA"/>
</dbReference>
<dbReference type="GO" id="GO:0008745">
    <property type="term" value="F:N-acetylmuramoyl-L-alanine amidase activity"/>
    <property type="evidence" value="ECO:0007669"/>
    <property type="project" value="UniProtKB-EC"/>
</dbReference>
<dbReference type="STRING" id="1278073.MYSTI_00361"/>
<dbReference type="KEGG" id="msd:MYSTI_00361"/>
<dbReference type="Gene3D" id="3.40.80.10">
    <property type="entry name" value="Peptidoglycan recognition protein-like"/>
    <property type="match status" value="1"/>
</dbReference>
<evidence type="ECO:0000256" key="3">
    <source>
        <dbReference type="ARBA" id="ARBA00022801"/>
    </source>
</evidence>
<dbReference type="EC" id="3.5.1.28" evidence="2"/>
<dbReference type="GO" id="GO:0009254">
    <property type="term" value="P:peptidoglycan turnover"/>
    <property type="evidence" value="ECO:0007669"/>
    <property type="project" value="TreeGrafter"/>
</dbReference>
<dbReference type="Pfam" id="PF01510">
    <property type="entry name" value="Amidase_2"/>
    <property type="match status" value="1"/>
</dbReference>
<evidence type="ECO:0000256" key="1">
    <source>
        <dbReference type="ARBA" id="ARBA00001561"/>
    </source>
</evidence>
<dbReference type="SUPFAM" id="SSF53955">
    <property type="entry name" value="Lysozyme-like"/>
    <property type="match status" value="1"/>
</dbReference>
<dbReference type="CDD" id="cd14488">
    <property type="entry name" value="CBM6-CBM35-CBM36_like_2"/>
    <property type="match status" value="1"/>
</dbReference>
<dbReference type="InterPro" id="IPR002502">
    <property type="entry name" value="Amidase_domain"/>
</dbReference>
<comment type="catalytic activity">
    <reaction evidence="1">
        <text>Hydrolyzes the link between N-acetylmuramoyl residues and L-amino acid residues in certain cell-wall glycopeptides.</text>
        <dbReference type="EC" id="3.5.1.28"/>
    </reaction>
</comment>
<dbReference type="InterPro" id="IPR036505">
    <property type="entry name" value="Amidase/PGRP_sf"/>
</dbReference>
<protein>
    <recommendedName>
        <fullName evidence="2">N-acetylmuramoyl-L-alanine amidase</fullName>
        <ecNumber evidence="2">3.5.1.28</ecNumber>
    </recommendedName>
</protein>
<feature type="domain" description="N-acetylmuramoyl-L-alanine amidase" evidence="6">
    <location>
        <begin position="292"/>
        <end position="438"/>
    </location>
</feature>
<evidence type="ECO:0000313" key="7">
    <source>
        <dbReference type="EMBL" id="AGC41719.1"/>
    </source>
</evidence>
<evidence type="ECO:0000256" key="5">
    <source>
        <dbReference type="SAM" id="MobiDB-lite"/>
    </source>
</evidence>
<evidence type="ECO:0000259" key="6">
    <source>
        <dbReference type="SMART" id="SM00644"/>
    </source>
</evidence>
<dbReference type="SMART" id="SM00644">
    <property type="entry name" value="Ami_2"/>
    <property type="match status" value="1"/>
</dbReference>
<reference evidence="7 8" key="1">
    <citation type="journal article" date="2013" name="Genome Announc.">
        <title>Complete genome sequence of Myxococcus stipitatus strain DSM 14675, a fruiting myxobacterium.</title>
        <authorList>
            <person name="Huntley S."/>
            <person name="Kneip S."/>
            <person name="Treuner-Lange A."/>
            <person name="Sogaard-Andersen L."/>
        </authorList>
    </citation>
    <scope>NUCLEOTIDE SEQUENCE [LARGE SCALE GENOMIC DNA]</scope>
    <source>
        <strain evidence="8">DSM 14675 / JCM 12634 / Mx s8</strain>
    </source>
</reference>
<keyword evidence="3" id="KW-0378">Hydrolase</keyword>
<gene>
    <name evidence="7" type="ordered locus">MYSTI_00361</name>
</gene>
<dbReference type="SUPFAM" id="SSF55846">
    <property type="entry name" value="N-acetylmuramoyl-L-alanine amidase-like"/>
    <property type="match status" value="1"/>
</dbReference>
<proteinExistence type="predicted"/>
<dbReference type="InterPro" id="IPR033803">
    <property type="entry name" value="CBD-like_Golvesin-Xly"/>
</dbReference>
<sequence length="597" mass="62728">MEHGCTTWPGGPQRNTGNSWLACMVLKASGCTAPNGGCGTQSCLTPRRSSIPMHVLSKTFAATAAALALSACGPQPQQETPPPEAPPAAEVPAQTAEDIAAESRDAARRTPEELDALFAQAAREFDVPVSLLKAISYVETRFEHIQGEEEFEGRPAAFGLMALRGDKLTDGAALAGVSASAVRDEPLANLRAGAALLSKYASEEGIDRKDLGAWATAVVKLSDISDAEAQASYIHNEVYSALREGAGAFTPRGKVAVSLEGSKVEAKFALPKLQAGLAALAPDYAPAIWRPSPNYNARPSGTNVSMIIIHTCEGGYSGCWGWLTNSAAGVSAHYVVNESGSEVSQLVRESDRAWHVGASYSCSLNGNVECGLNGTSVNHFSVGIEHGGYASQASFPAGQIDSSAKLSCDISKGQGITRDSYHIVAHGRLQPSSRTDPGPNWPWSSYISKIKSYCGDGGGTGTIVVDSHNANNDSAKARTDVPASWASGTSAGYYGSGYYYASTQPISEPVVFNFYMPAAGTRTIDAWWVAGTNRSPSAPFIITHSGGNSTVTVNQQAGGSAWNALGTYSFPAGWNKVQLSRWATEGYVVMADAIRVR</sequence>
<evidence type="ECO:0000256" key="4">
    <source>
        <dbReference type="ARBA" id="ARBA00023316"/>
    </source>
</evidence>
<dbReference type="PANTHER" id="PTHR30417:SF1">
    <property type="entry name" value="N-ACETYLMURAMOYL-L-ALANINE AMIDASE AMID"/>
    <property type="match status" value="1"/>
</dbReference>
<dbReference type="InterPro" id="IPR051206">
    <property type="entry name" value="NAMLAA_amidase_2"/>
</dbReference>
<dbReference type="Gene3D" id="1.10.530.10">
    <property type="match status" value="1"/>
</dbReference>
<name>L7U5F2_MYXSD</name>
<dbReference type="eggNOG" id="COG3023">
    <property type="taxonomic scope" value="Bacteria"/>
</dbReference>
<dbReference type="HOGENOM" id="CLU_015278_2_0_7"/>
<dbReference type="PATRIC" id="fig|1278073.3.peg.380"/>